<protein>
    <recommendedName>
        <fullName evidence="5">Rho-GAP domain-containing protein</fullName>
    </recommendedName>
</protein>
<dbReference type="Pfam" id="PF00784">
    <property type="entry name" value="MyTH4"/>
    <property type="match status" value="1"/>
</dbReference>
<dbReference type="PANTHER" id="PTHR45876:SF8">
    <property type="entry name" value="FI04035P"/>
    <property type="match status" value="1"/>
</dbReference>
<dbReference type="OrthoDB" id="437889at2759"/>
<dbReference type="PANTHER" id="PTHR45876">
    <property type="entry name" value="FI04035P"/>
    <property type="match status" value="1"/>
</dbReference>
<dbReference type="GO" id="GO:0005856">
    <property type="term" value="C:cytoskeleton"/>
    <property type="evidence" value="ECO:0007669"/>
    <property type="project" value="InterPro"/>
</dbReference>
<evidence type="ECO:0000259" key="1">
    <source>
        <dbReference type="PROSITE" id="PS50238"/>
    </source>
</evidence>
<dbReference type="InterPro" id="IPR000198">
    <property type="entry name" value="RhoGAP_dom"/>
</dbReference>
<dbReference type="SMART" id="SM00324">
    <property type="entry name" value="RhoGAP"/>
    <property type="match status" value="1"/>
</dbReference>
<dbReference type="PROSITE" id="PS51016">
    <property type="entry name" value="MYTH4"/>
    <property type="match status" value="1"/>
</dbReference>
<sequence length="453" mass="50931">MTHQDNGAATVDSTPTLVAVETRNGVPTSITDTGETIQDAVQKKMNMSPSQAELLRLRSSSSNKSDAAEFAFENFAKKFFVAQKAGIFRRKVSLAAMSRWTSAPIASTLTVIQLNPKHKNVVKDAINIFRLIQMVMGDRELRKFPTVPHVIQHILEKGLFLPEIRDEIFSQLCKQIAGNPHLESHVNGWVLLSVMVWMFPPSRNMENYLKHFVLMHYDDSEPRVNTLARYSFKKLMRVCETGARARVPTLPEIERARDAPFNPSVFGSTLDDIMSMQTGKMPDVKLPLVLTSLTESVLRLSGAKTEGIFRVPGDTDAVFALKLKIERADYAIASDDPHVPASLLKLWLRELDEPIIPTEFYPDCIKNAKEATQAIAIIDGLPQINRDVVRYLISFLKQIGEPGNQAVTKMSLDNLAMVFAPSFLRCPSENPQTIFENTRHEQDFTRTLLEHLN</sequence>
<dbReference type="STRING" id="595528.A0A0D2WMY3"/>
<reference evidence="4" key="1">
    <citation type="submission" date="2011-02" db="EMBL/GenBank/DDBJ databases">
        <title>The Genome Sequence of Capsaspora owczarzaki ATCC 30864.</title>
        <authorList>
            <person name="Russ C."/>
            <person name="Cuomo C."/>
            <person name="Burger G."/>
            <person name="Gray M.W."/>
            <person name="Holland P.W.H."/>
            <person name="King N."/>
            <person name="Lang F.B.F."/>
            <person name="Roger A.J."/>
            <person name="Ruiz-Trillo I."/>
            <person name="Young S.K."/>
            <person name="Zeng Q."/>
            <person name="Gargeya S."/>
            <person name="Alvarado L."/>
            <person name="Berlin A."/>
            <person name="Chapman S.B."/>
            <person name="Chen Z."/>
            <person name="Freedman E."/>
            <person name="Gellesch M."/>
            <person name="Goldberg J."/>
            <person name="Griggs A."/>
            <person name="Gujja S."/>
            <person name="Heilman E."/>
            <person name="Heiman D."/>
            <person name="Howarth C."/>
            <person name="Mehta T."/>
            <person name="Neiman D."/>
            <person name="Pearson M."/>
            <person name="Roberts A."/>
            <person name="Saif S."/>
            <person name="Shea T."/>
            <person name="Shenoy N."/>
            <person name="Sisk P."/>
            <person name="Stolte C."/>
            <person name="Sykes S."/>
            <person name="White J."/>
            <person name="Yandava C."/>
            <person name="Haas B."/>
            <person name="Nusbaum C."/>
            <person name="Birren B."/>
        </authorList>
    </citation>
    <scope>NUCLEOTIDE SEQUENCE</scope>
    <source>
        <strain evidence="4">ATCC 30864</strain>
    </source>
</reference>
<dbReference type="GO" id="GO:0007165">
    <property type="term" value="P:signal transduction"/>
    <property type="evidence" value="ECO:0007669"/>
    <property type="project" value="InterPro"/>
</dbReference>
<name>A0A0D2WMY3_CAPO3</name>
<dbReference type="InterPro" id="IPR008936">
    <property type="entry name" value="Rho_GTPase_activation_prot"/>
</dbReference>
<accession>A0A0D2WMY3</accession>
<dbReference type="SUPFAM" id="SSF48350">
    <property type="entry name" value="GTPase activation domain, GAP"/>
    <property type="match status" value="1"/>
</dbReference>
<organism evidence="3 4">
    <name type="scientific">Capsaspora owczarzaki (strain ATCC 30864)</name>
    <dbReference type="NCBI Taxonomy" id="595528"/>
    <lineage>
        <taxon>Eukaryota</taxon>
        <taxon>Filasterea</taxon>
        <taxon>Capsaspora</taxon>
    </lineage>
</organism>
<dbReference type="Proteomes" id="UP000008743">
    <property type="component" value="Unassembled WGS sequence"/>
</dbReference>
<dbReference type="Pfam" id="PF00620">
    <property type="entry name" value="RhoGAP"/>
    <property type="match status" value="1"/>
</dbReference>
<dbReference type="InterPro" id="IPR038185">
    <property type="entry name" value="MyTH4_dom_sf"/>
</dbReference>
<dbReference type="eggNOG" id="ENOG502QR6X">
    <property type="taxonomic scope" value="Eukaryota"/>
</dbReference>
<dbReference type="InterPro" id="IPR000857">
    <property type="entry name" value="MyTH4_dom"/>
</dbReference>
<feature type="domain" description="Rho-GAP" evidence="1">
    <location>
        <begin position="268"/>
        <end position="453"/>
    </location>
</feature>
<dbReference type="Gene3D" id="1.25.40.530">
    <property type="entry name" value="MyTH4 domain"/>
    <property type="match status" value="1"/>
</dbReference>
<gene>
    <name evidence="3" type="ORF">CAOG_009575</name>
</gene>
<dbReference type="GO" id="GO:0005737">
    <property type="term" value="C:cytoplasm"/>
    <property type="evidence" value="ECO:0007669"/>
    <property type="project" value="TreeGrafter"/>
</dbReference>
<dbReference type="PhylomeDB" id="A0A0D2WMY3"/>
<proteinExistence type="predicted"/>
<dbReference type="InParanoid" id="A0A0D2WMY3"/>
<dbReference type="SMART" id="SM00139">
    <property type="entry name" value="MyTH4"/>
    <property type="match status" value="1"/>
</dbReference>
<dbReference type="Gene3D" id="1.10.555.10">
    <property type="entry name" value="Rho GTPase activation protein"/>
    <property type="match status" value="1"/>
</dbReference>
<keyword evidence="4" id="KW-1185">Reference proteome</keyword>
<dbReference type="FunFam" id="1.10.555.10:FF:000045">
    <property type="entry name" value="RhoGAP domain containing protein"/>
    <property type="match status" value="1"/>
</dbReference>
<dbReference type="EMBL" id="KE346362">
    <property type="protein sequence ID" value="KJE91608.1"/>
    <property type="molecule type" value="Genomic_DNA"/>
</dbReference>
<evidence type="ECO:0000313" key="4">
    <source>
        <dbReference type="Proteomes" id="UP000008743"/>
    </source>
</evidence>
<dbReference type="GO" id="GO:0005096">
    <property type="term" value="F:GTPase activator activity"/>
    <property type="evidence" value="ECO:0007669"/>
    <property type="project" value="TreeGrafter"/>
</dbReference>
<evidence type="ECO:0008006" key="5">
    <source>
        <dbReference type="Google" id="ProtNLM"/>
    </source>
</evidence>
<feature type="domain" description="MyTH4" evidence="2">
    <location>
        <begin position="100"/>
        <end position="257"/>
    </location>
</feature>
<dbReference type="PROSITE" id="PS50238">
    <property type="entry name" value="RHOGAP"/>
    <property type="match status" value="1"/>
</dbReference>
<dbReference type="AlphaFoldDB" id="A0A0D2WMY3"/>
<evidence type="ECO:0000313" key="3">
    <source>
        <dbReference type="EMBL" id="KJE91608.1"/>
    </source>
</evidence>
<evidence type="ECO:0000259" key="2">
    <source>
        <dbReference type="PROSITE" id="PS51016"/>
    </source>
</evidence>